<dbReference type="InterPro" id="IPR029099">
    <property type="entry name" value="Pribosyltran_N"/>
</dbReference>
<evidence type="ECO:0000256" key="6">
    <source>
        <dbReference type="ARBA" id="ARBA00022727"/>
    </source>
</evidence>
<feature type="domain" description="Ribose-phosphate pyrophosphokinase N-terminal" evidence="12">
    <location>
        <begin position="1"/>
        <end position="38"/>
    </location>
</feature>
<keyword evidence="9" id="KW-0067">ATP-binding</keyword>
<dbReference type="Pfam" id="PF14572">
    <property type="entry name" value="Pribosyl_synth"/>
    <property type="match status" value="1"/>
</dbReference>
<evidence type="ECO:0000259" key="12">
    <source>
        <dbReference type="Pfam" id="PF13793"/>
    </source>
</evidence>
<name>A0A3Q0SYS0_AMPCI</name>
<keyword evidence="5" id="KW-0479">Metal-binding</keyword>
<dbReference type="GO" id="GO:0005524">
    <property type="term" value="F:ATP binding"/>
    <property type="evidence" value="ECO:0007669"/>
    <property type="project" value="UniProtKB-KW"/>
</dbReference>
<evidence type="ECO:0000313" key="13">
    <source>
        <dbReference type="Ensembl" id="ENSACIP00000030015.1"/>
    </source>
</evidence>
<evidence type="ECO:0000256" key="7">
    <source>
        <dbReference type="ARBA" id="ARBA00022741"/>
    </source>
</evidence>
<evidence type="ECO:0000256" key="11">
    <source>
        <dbReference type="ARBA" id="ARBA00049535"/>
    </source>
</evidence>
<comment type="pathway">
    <text evidence="1">Metabolic intermediate biosynthesis; 5-phospho-alpha-D-ribose 1-diphosphate biosynthesis; 5-phospho-alpha-D-ribose 1-diphosphate from D-ribose 5-phosphate (route I): step 1/1.</text>
</comment>
<dbReference type="Pfam" id="PF13793">
    <property type="entry name" value="Pribosyltran_N"/>
    <property type="match status" value="1"/>
</dbReference>
<dbReference type="CDD" id="cd06223">
    <property type="entry name" value="PRTases_typeI"/>
    <property type="match status" value="1"/>
</dbReference>
<evidence type="ECO:0000256" key="2">
    <source>
        <dbReference type="ARBA" id="ARBA00006478"/>
    </source>
</evidence>
<keyword evidence="6" id="KW-0545">Nucleotide biosynthesis</keyword>
<dbReference type="AlphaFoldDB" id="A0A3Q0SYS0"/>
<evidence type="ECO:0000256" key="4">
    <source>
        <dbReference type="ARBA" id="ARBA00022679"/>
    </source>
</evidence>
<dbReference type="GO" id="GO:0002189">
    <property type="term" value="C:ribose phosphate diphosphokinase complex"/>
    <property type="evidence" value="ECO:0007669"/>
    <property type="project" value="TreeGrafter"/>
</dbReference>
<dbReference type="Proteomes" id="UP000261340">
    <property type="component" value="Unplaced"/>
</dbReference>
<dbReference type="PANTHER" id="PTHR10210">
    <property type="entry name" value="RIBOSE-PHOSPHATE DIPHOSPHOKINASE FAMILY MEMBER"/>
    <property type="match status" value="1"/>
</dbReference>
<keyword evidence="8" id="KW-0418">Kinase</keyword>
<dbReference type="InterPro" id="IPR005946">
    <property type="entry name" value="Rib-P_diPkinase"/>
</dbReference>
<dbReference type="Gene3D" id="3.40.50.2020">
    <property type="match status" value="2"/>
</dbReference>
<evidence type="ECO:0000256" key="1">
    <source>
        <dbReference type="ARBA" id="ARBA00004996"/>
    </source>
</evidence>
<dbReference type="STRING" id="61819.ENSACIP00000030015"/>
<organism evidence="13 14">
    <name type="scientific">Amphilophus citrinellus</name>
    <name type="common">Midas cichlid</name>
    <name type="synonym">Cichlasoma citrinellum</name>
    <dbReference type="NCBI Taxonomy" id="61819"/>
    <lineage>
        <taxon>Eukaryota</taxon>
        <taxon>Metazoa</taxon>
        <taxon>Chordata</taxon>
        <taxon>Craniata</taxon>
        <taxon>Vertebrata</taxon>
        <taxon>Euteleostomi</taxon>
        <taxon>Actinopterygii</taxon>
        <taxon>Neopterygii</taxon>
        <taxon>Teleostei</taxon>
        <taxon>Neoteleostei</taxon>
        <taxon>Acanthomorphata</taxon>
        <taxon>Ovalentaria</taxon>
        <taxon>Cichlomorphae</taxon>
        <taxon>Cichliformes</taxon>
        <taxon>Cichlidae</taxon>
        <taxon>New World cichlids</taxon>
        <taxon>Cichlasomatinae</taxon>
        <taxon>Heroini</taxon>
        <taxon>Amphilophus</taxon>
    </lineage>
</organism>
<dbReference type="GO" id="GO:0006015">
    <property type="term" value="P:5-phosphoribose 1-diphosphate biosynthetic process"/>
    <property type="evidence" value="ECO:0007669"/>
    <property type="project" value="TreeGrafter"/>
</dbReference>
<dbReference type="PANTHER" id="PTHR10210:SF32">
    <property type="entry name" value="RIBOSE-PHOSPHATE PYROPHOSPHOKINASE 2"/>
    <property type="match status" value="1"/>
</dbReference>
<dbReference type="SUPFAM" id="SSF53271">
    <property type="entry name" value="PRTase-like"/>
    <property type="match status" value="1"/>
</dbReference>
<reference evidence="13" key="2">
    <citation type="submission" date="2025-09" db="UniProtKB">
        <authorList>
            <consortium name="Ensembl"/>
        </authorList>
    </citation>
    <scope>IDENTIFICATION</scope>
</reference>
<comment type="catalytic activity">
    <reaction evidence="11">
        <text>D-ribose 5-phosphate + ATP = 5-phospho-alpha-D-ribose 1-diphosphate + AMP + H(+)</text>
        <dbReference type="Rhea" id="RHEA:15609"/>
        <dbReference type="ChEBI" id="CHEBI:15378"/>
        <dbReference type="ChEBI" id="CHEBI:30616"/>
        <dbReference type="ChEBI" id="CHEBI:58017"/>
        <dbReference type="ChEBI" id="CHEBI:78346"/>
        <dbReference type="ChEBI" id="CHEBI:456215"/>
        <dbReference type="EC" id="2.7.6.1"/>
    </reaction>
</comment>
<dbReference type="InterPro" id="IPR000836">
    <property type="entry name" value="PRTase_dom"/>
</dbReference>
<dbReference type="GO" id="GO:0000287">
    <property type="term" value="F:magnesium ion binding"/>
    <property type="evidence" value="ECO:0007669"/>
    <property type="project" value="InterPro"/>
</dbReference>
<dbReference type="Ensembl" id="ENSACIT00000030803.1">
    <property type="protein sequence ID" value="ENSACIP00000030015.1"/>
    <property type="gene ID" value="ENSACIG00000023233.1"/>
</dbReference>
<dbReference type="GO" id="GO:0016301">
    <property type="term" value="F:kinase activity"/>
    <property type="evidence" value="ECO:0007669"/>
    <property type="project" value="UniProtKB-KW"/>
</dbReference>
<evidence type="ECO:0000256" key="3">
    <source>
        <dbReference type="ARBA" id="ARBA00013247"/>
    </source>
</evidence>
<comment type="similarity">
    <text evidence="2">Belongs to the ribose-phosphate pyrophosphokinase family.</text>
</comment>
<proteinExistence type="inferred from homology"/>
<dbReference type="GeneTree" id="ENSGT00950000182803"/>
<dbReference type="GO" id="GO:0005737">
    <property type="term" value="C:cytoplasm"/>
    <property type="evidence" value="ECO:0007669"/>
    <property type="project" value="TreeGrafter"/>
</dbReference>
<dbReference type="InterPro" id="IPR029057">
    <property type="entry name" value="PRTase-like"/>
</dbReference>
<evidence type="ECO:0000256" key="9">
    <source>
        <dbReference type="ARBA" id="ARBA00022840"/>
    </source>
</evidence>
<keyword evidence="14" id="KW-1185">Reference proteome</keyword>
<reference evidence="13" key="1">
    <citation type="submission" date="2025-08" db="UniProtKB">
        <authorList>
            <consortium name="Ensembl"/>
        </authorList>
    </citation>
    <scope>IDENTIFICATION</scope>
</reference>
<evidence type="ECO:0000256" key="10">
    <source>
        <dbReference type="ARBA" id="ARBA00022842"/>
    </source>
</evidence>
<keyword evidence="7" id="KW-0547">Nucleotide-binding</keyword>
<evidence type="ECO:0000256" key="8">
    <source>
        <dbReference type="ARBA" id="ARBA00022777"/>
    </source>
</evidence>
<dbReference type="EC" id="2.7.6.1" evidence="3"/>
<dbReference type="FunFam" id="3.40.50.2020:FF:000005">
    <property type="entry name" value="Ribose-phosphate pyrophosphokinase 1"/>
    <property type="match status" value="1"/>
</dbReference>
<sequence>MELLIMMNTCKIALSSRATVIIPYFPYVQQDKKDKSVHITCCPAGIKEHIPEWKNCIIMSPNAGRAKRMTSIVDHLSMDFALIHKERKKDEVDCMVLTGDVKDHVAILVNNTADTSDTICRDADKLIDAGAVKVYVILTHSIFSGPAVSRINSAVFKAKMKACPKMQVIDMILAEAIR</sequence>
<protein>
    <recommendedName>
        <fullName evidence="3">ribose-phosphate diphosphokinase</fullName>
        <ecNumber evidence="3">2.7.6.1</ecNumber>
    </recommendedName>
</protein>
<evidence type="ECO:0000313" key="14">
    <source>
        <dbReference type="Proteomes" id="UP000261340"/>
    </source>
</evidence>
<evidence type="ECO:0000256" key="5">
    <source>
        <dbReference type="ARBA" id="ARBA00022723"/>
    </source>
</evidence>
<accession>A0A3Q0SYS0</accession>
<dbReference type="GO" id="GO:0006164">
    <property type="term" value="P:purine nucleotide biosynthetic process"/>
    <property type="evidence" value="ECO:0007669"/>
    <property type="project" value="TreeGrafter"/>
</dbReference>
<dbReference type="GO" id="GO:0004749">
    <property type="term" value="F:ribose phosphate diphosphokinase activity"/>
    <property type="evidence" value="ECO:0007669"/>
    <property type="project" value="UniProtKB-EC"/>
</dbReference>
<keyword evidence="10" id="KW-0460">Magnesium</keyword>
<keyword evidence="4" id="KW-0808">Transferase</keyword>